<dbReference type="Proteomes" id="UP000703893">
    <property type="component" value="Unassembled WGS sequence"/>
</dbReference>
<feature type="signal peptide" evidence="1">
    <location>
        <begin position="1"/>
        <end position="32"/>
    </location>
</feature>
<dbReference type="InterPro" id="IPR023614">
    <property type="entry name" value="Porin_dom_sf"/>
</dbReference>
<proteinExistence type="predicted"/>
<keyword evidence="1" id="KW-0732">Signal</keyword>
<organism evidence="2 3">
    <name type="scientific">Candidatus Tanganyikabacteria bacterium</name>
    <dbReference type="NCBI Taxonomy" id="2961651"/>
    <lineage>
        <taxon>Bacteria</taxon>
        <taxon>Bacillati</taxon>
        <taxon>Candidatus Sericytochromatia</taxon>
        <taxon>Candidatus Tanganyikabacteria</taxon>
    </lineage>
</organism>
<dbReference type="InterPro" id="IPR010870">
    <property type="entry name" value="Porin_O/P"/>
</dbReference>
<dbReference type="SUPFAM" id="SSF56935">
    <property type="entry name" value="Porins"/>
    <property type="match status" value="1"/>
</dbReference>
<sequence>MPAPYLPIHITAAFAVALGVALAPAGTPAAHAREAASPATPSADIKSAKGAGGRAITAFDRIAQTRVGGYFDNEFTLPLGGKSTFKAHRLILQASSYLHDNLFFNTEIEFEYGGQINAATNDGELKIEQAWADYRIDDAFTLRGGIVLVPFGIVNVLHDSDVRETTTRPLLAGNVVPTTWMDTGAGFHGLVYPTEDMQISYEAYVINGLRNTISAASGVRGARPSFKDDNNDNKAVAARLAVSPWLGLDLGLSGYRGLYDDSRALTMAGADGTLIAGPLELLGEYANTLTEGGTFTSA</sequence>
<dbReference type="Gene3D" id="2.40.160.10">
    <property type="entry name" value="Porin"/>
    <property type="match status" value="1"/>
</dbReference>
<accession>A0A937X270</accession>
<evidence type="ECO:0000313" key="3">
    <source>
        <dbReference type="Proteomes" id="UP000703893"/>
    </source>
</evidence>
<dbReference type="AlphaFoldDB" id="A0A937X270"/>
<gene>
    <name evidence="2" type="ORF">FJZ00_05270</name>
</gene>
<reference evidence="2 3" key="1">
    <citation type="submission" date="2019-03" db="EMBL/GenBank/DDBJ databases">
        <title>Lake Tanganyika Metagenome-Assembled Genomes (MAGs).</title>
        <authorList>
            <person name="Tran P."/>
        </authorList>
    </citation>
    <scope>NUCLEOTIDE SEQUENCE [LARGE SCALE GENOMIC DNA]</scope>
    <source>
        <strain evidence="2">K_DeepCast_65m_m2_236</strain>
    </source>
</reference>
<feature type="non-terminal residue" evidence="2">
    <location>
        <position position="298"/>
    </location>
</feature>
<evidence type="ECO:0000256" key="1">
    <source>
        <dbReference type="SAM" id="SignalP"/>
    </source>
</evidence>
<feature type="chain" id="PRO_5037544021" evidence="1">
    <location>
        <begin position="33"/>
        <end position="298"/>
    </location>
</feature>
<comment type="caution">
    <text evidence="2">The sequence shown here is derived from an EMBL/GenBank/DDBJ whole genome shotgun (WGS) entry which is preliminary data.</text>
</comment>
<evidence type="ECO:0000313" key="2">
    <source>
        <dbReference type="EMBL" id="MBM3274538.1"/>
    </source>
</evidence>
<dbReference type="EMBL" id="VGJX01000244">
    <property type="protein sequence ID" value="MBM3274538.1"/>
    <property type="molecule type" value="Genomic_DNA"/>
</dbReference>
<name>A0A937X270_9BACT</name>
<dbReference type="Pfam" id="PF07396">
    <property type="entry name" value="Porin_O_P"/>
    <property type="match status" value="1"/>
</dbReference>
<protein>
    <submittedName>
        <fullName evidence="2">Uncharacterized protein</fullName>
    </submittedName>
</protein>